<name>H5U0Q9_9ACTN</name>
<feature type="region of interest" description="Disordered" evidence="1">
    <location>
        <begin position="927"/>
        <end position="976"/>
    </location>
</feature>
<organism evidence="4 5">
    <name type="scientific">Gordonia sputi NBRC 100414</name>
    <dbReference type="NCBI Taxonomy" id="1089453"/>
    <lineage>
        <taxon>Bacteria</taxon>
        <taxon>Bacillati</taxon>
        <taxon>Actinomycetota</taxon>
        <taxon>Actinomycetes</taxon>
        <taxon>Mycobacteriales</taxon>
        <taxon>Gordoniaceae</taxon>
        <taxon>Gordonia</taxon>
    </lineage>
</organism>
<accession>H5U0Q9</accession>
<evidence type="ECO:0000256" key="3">
    <source>
        <dbReference type="SAM" id="SignalP"/>
    </source>
</evidence>
<feature type="region of interest" description="Disordered" evidence="1">
    <location>
        <begin position="307"/>
        <end position="363"/>
    </location>
</feature>
<dbReference type="InterPro" id="IPR046112">
    <property type="entry name" value="DUF6049"/>
</dbReference>
<keyword evidence="3" id="KW-0732">Signal</keyword>
<protein>
    <recommendedName>
        <fullName evidence="6">Glycoprotein</fullName>
    </recommendedName>
</protein>
<evidence type="ECO:0000256" key="1">
    <source>
        <dbReference type="SAM" id="MobiDB-lite"/>
    </source>
</evidence>
<dbReference type="Proteomes" id="UP000005845">
    <property type="component" value="Unassembled WGS sequence"/>
</dbReference>
<keyword evidence="5" id="KW-1185">Reference proteome</keyword>
<comment type="caution">
    <text evidence="4">The sequence shown here is derived from an EMBL/GenBank/DDBJ whole genome shotgun (WGS) entry which is preliminary data.</text>
</comment>
<evidence type="ECO:0000313" key="5">
    <source>
        <dbReference type="Proteomes" id="UP000005845"/>
    </source>
</evidence>
<evidence type="ECO:0000313" key="4">
    <source>
        <dbReference type="EMBL" id="GAB39327.1"/>
    </source>
</evidence>
<keyword evidence="2" id="KW-1133">Transmembrane helix</keyword>
<feature type="signal peptide" evidence="3">
    <location>
        <begin position="1"/>
        <end position="43"/>
    </location>
</feature>
<dbReference type="eggNOG" id="COG3170">
    <property type="taxonomic scope" value="Bacteria"/>
</dbReference>
<feature type="chain" id="PRO_5003599473" description="Glycoprotein" evidence="3">
    <location>
        <begin position="44"/>
        <end position="976"/>
    </location>
</feature>
<dbReference type="RefSeq" id="WP_005205951.1">
    <property type="nucleotide sequence ID" value="NZ_BAFC01000062.1"/>
</dbReference>
<reference evidence="4 5" key="1">
    <citation type="submission" date="2012-02" db="EMBL/GenBank/DDBJ databases">
        <title>Whole genome shotgun sequence of Gordonia sputi NBRC 100414.</title>
        <authorList>
            <person name="Yoshida I."/>
            <person name="Hosoyama A."/>
            <person name="Tsuchikane K."/>
            <person name="Katsumata H."/>
            <person name="Yamazaki S."/>
            <person name="Fujita N."/>
        </authorList>
    </citation>
    <scope>NUCLEOTIDE SEQUENCE [LARGE SCALE GENOMIC DNA]</scope>
    <source>
        <strain evidence="4 5">NBRC 100414</strain>
    </source>
</reference>
<feature type="region of interest" description="Disordered" evidence="1">
    <location>
        <begin position="578"/>
        <end position="598"/>
    </location>
</feature>
<evidence type="ECO:0000256" key="2">
    <source>
        <dbReference type="SAM" id="Phobius"/>
    </source>
</evidence>
<evidence type="ECO:0008006" key="6">
    <source>
        <dbReference type="Google" id="ProtNLM"/>
    </source>
</evidence>
<feature type="compositionally biased region" description="Polar residues" evidence="1">
    <location>
        <begin position="207"/>
        <end position="217"/>
    </location>
</feature>
<gene>
    <name evidence="4" type="ORF">GOSPT_062_00620</name>
</gene>
<proteinExistence type="predicted"/>
<feature type="compositionally biased region" description="Low complexity" evidence="1">
    <location>
        <begin position="218"/>
        <end position="229"/>
    </location>
</feature>
<feature type="compositionally biased region" description="Polar residues" evidence="1">
    <location>
        <begin position="951"/>
        <end position="968"/>
    </location>
</feature>
<feature type="region of interest" description="Disordered" evidence="1">
    <location>
        <begin position="202"/>
        <end position="244"/>
    </location>
</feature>
<dbReference type="AlphaFoldDB" id="H5U0Q9"/>
<sequence>MRDVLRIGSSRRLSASFVTRARVLLAVLGVVIVAALCAAPAAAAPTSGASDGSTSSDDQRFASVVIDTLTPSMVTTTSGPDLTVEGHVRNTSSRTIKDLSIRLERGDAVRDAAGLRSSLAVAHPPIAVSGAFRNLTDELAPGAEVSFRINMSLSGQSGMQISRTGVYPLQVNVNGVPDYGSMAQVAGSRTLLPVLSLPPDKNRAAQFDSSELDSTGLDSTTGGADSATAGGNGGLGADGAVSADTSDPARITMLWPLAAPPQLAPGGLGGGTQPVRLISDDMARSLRDGGRLHELLESARNVIGTAAGDSAAGSGSADDSGSSANPPASGSGSGASGSTTSSGSGTPAPGASATSTSPAAPSASDLQRSMCLAIDPDLLVTVRAMSLGYVVSSNPADPTSRTTPGTGSDAATQWLSDLRGVAARTCVVALPFSQADLPSLARIDRSGLTTATLDAPADVVDAILGVRSVRGLTIPALGAVDQAGSELLRDAGHPKALASASSVDPTGNPNAAGLYNVGGLLTQTYDSSVSAAMGAVGTAPLVTALTPPSQQTDLAVESPVSRRQAAVAALAFRSIATPGSSGESGTSTSTGTAVTSNAVTNTAGRAEVVMPPTYWSATSDDANALFSTATVLFGSRAATPAPLDDLVNRIGGATAPARLVDPPGVGPISQIGPALTNRTVDSIRSAADESWRLQGALVDSADVDASPERYVSQLREDLLRSIRSPDENNTATRTRLARERQQRIDAVHSTLNRMHGSVTILDPGGRYTLASERSPLLLVVRNDLALPIRVRITTTAPKDLEIGDVGVVEIPARGTRQIQLPTHARSSEAMTVTIGMSTVTGVTLGTPIKLSVYSNAYGKPLFIVTICAAVALILLTARRLWRRFRGRPDPADEDRPEPDELERMLAASTYQQRRRTLQQEEALAQTEQFGAIARDDSAPPTTRDNGAAMDGSTTIDSGTAVDSGTAKDSGTDRTGA</sequence>
<keyword evidence="2" id="KW-0472">Membrane</keyword>
<keyword evidence="2" id="KW-0812">Transmembrane</keyword>
<dbReference type="EMBL" id="BAFC01000062">
    <property type="protein sequence ID" value="GAB39327.1"/>
    <property type="molecule type" value="Genomic_DNA"/>
</dbReference>
<feature type="transmembrane region" description="Helical" evidence="2">
    <location>
        <begin position="857"/>
        <end position="877"/>
    </location>
</feature>
<dbReference type="Pfam" id="PF19516">
    <property type="entry name" value="DUF6049"/>
    <property type="match status" value="1"/>
</dbReference>